<feature type="domain" description="SSD" evidence="8">
    <location>
        <begin position="264"/>
        <end position="425"/>
    </location>
</feature>
<feature type="transmembrane region" description="Helical" evidence="7">
    <location>
        <begin position="739"/>
        <end position="764"/>
    </location>
</feature>
<evidence type="ECO:0000256" key="5">
    <source>
        <dbReference type="ARBA" id="ARBA00023136"/>
    </source>
</evidence>
<evidence type="ECO:0000259" key="8">
    <source>
        <dbReference type="PROSITE" id="PS50156"/>
    </source>
</evidence>
<keyword evidence="4 7" id="KW-1133">Transmembrane helix</keyword>
<dbReference type="GeneID" id="111129322"/>
<dbReference type="Proteomes" id="UP000694844">
    <property type="component" value="Chromosome 4"/>
</dbReference>
<gene>
    <name evidence="10" type="primary">LOC111129322</name>
</gene>
<feature type="transmembrane region" description="Helical" evidence="7">
    <location>
        <begin position="371"/>
        <end position="396"/>
    </location>
</feature>
<accession>A0A8B8DWE3</accession>
<feature type="transmembrane region" description="Helical" evidence="7">
    <location>
        <begin position="814"/>
        <end position="838"/>
    </location>
</feature>
<name>A0A8B8DWE3_CRAVI</name>
<dbReference type="InterPro" id="IPR051697">
    <property type="entry name" value="Patched_domain-protein"/>
</dbReference>
<feature type="transmembrane region" description="Helical" evidence="7">
    <location>
        <begin position="327"/>
        <end position="350"/>
    </location>
</feature>
<dbReference type="OrthoDB" id="6510177at2759"/>
<evidence type="ECO:0000256" key="4">
    <source>
        <dbReference type="ARBA" id="ARBA00022989"/>
    </source>
</evidence>
<feature type="transmembrane region" description="Helical" evidence="7">
    <location>
        <begin position="785"/>
        <end position="808"/>
    </location>
</feature>
<comment type="subcellular location">
    <subcellularLocation>
        <location evidence="1">Membrane</location>
        <topology evidence="1">Multi-pass membrane protein</topology>
    </subcellularLocation>
</comment>
<evidence type="ECO:0000313" key="10">
    <source>
        <dbReference type="RefSeq" id="XP_022331326.1"/>
    </source>
</evidence>
<dbReference type="RefSeq" id="XP_022331326.1">
    <property type="nucleotide sequence ID" value="XM_022475618.1"/>
</dbReference>
<feature type="transmembrane region" description="Helical" evidence="7">
    <location>
        <begin position="688"/>
        <end position="707"/>
    </location>
</feature>
<organism evidence="9 10">
    <name type="scientific">Crassostrea virginica</name>
    <name type="common">Eastern oyster</name>
    <dbReference type="NCBI Taxonomy" id="6565"/>
    <lineage>
        <taxon>Eukaryota</taxon>
        <taxon>Metazoa</taxon>
        <taxon>Spiralia</taxon>
        <taxon>Lophotrochozoa</taxon>
        <taxon>Mollusca</taxon>
        <taxon>Bivalvia</taxon>
        <taxon>Autobranchia</taxon>
        <taxon>Pteriomorphia</taxon>
        <taxon>Ostreida</taxon>
        <taxon>Ostreoidea</taxon>
        <taxon>Ostreidae</taxon>
        <taxon>Crassostrea</taxon>
    </lineage>
</organism>
<comment type="similarity">
    <text evidence="2">Belongs to the patched family.</text>
</comment>
<feature type="transmembrane region" description="Helical" evidence="7">
    <location>
        <begin position="36"/>
        <end position="56"/>
    </location>
</feature>
<reference evidence="10" key="1">
    <citation type="submission" date="2025-08" db="UniProtKB">
        <authorList>
            <consortium name="RefSeq"/>
        </authorList>
    </citation>
    <scope>IDENTIFICATION</scope>
    <source>
        <tissue evidence="10">Whole sample</tissue>
    </source>
</reference>
<dbReference type="Pfam" id="PF02460">
    <property type="entry name" value="Patched"/>
    <property type="match status" value="1"/>
</dbReference>
<dbReference type="PANTHER" id="PTHR10796">
    <property type="entry name" value="PATCHED-RELATED"/>
    <property type="match status" value="1"/>
</dbReference>
<keyword evidence="9" id="KW-1185">Reference proteome</keyword>
<dbReference type="GO" id="GO:0016020">
    <property type="term" value="C:membrane"/>
    <property type="evidence" value="ECO:0007669"/>
    <property type="project" value="UniProtKB-SubCell"/>
</dbReference>
<evidence type="ECO:0000256" key="7">
    <source>
        <dbReference type="SAM" id="Phobius"/>
    </source>
</evidence>
<evidence type="ECO:0000256" key="2">
    <source>
        <dbReference type="ARBA" id="ARBA00005585"/>
    </source>
</evidence>
<feature type="transmembrane region" description="Helical" evidence="7">
    <location>
        <begin position="714"/>
        <end position="733"/>
    </location>
</feature>
<dbReference type="AlphaFoldDB" id="A0A8B8DWE3"/>
<dbReference type="Gene3D" id="1.20.1640.10">
    <property type="entry name" value="Multidrug efflux transporter AcrB transmembrane domain"/>
    <property type="match status" value="2"/>
</dbReference>
<evidence type="ECO:0000256" key="3">
    <source>
        <dbReference type="ARBA" id="ARBA00022692"/>
    </source>
</evidence>
<sequence length="859" mass="98284">MEDRNPKTGFYNKFYDRYERGLESAFERIGKVVGKYPLWIMITCILMNFALMLGFLRFESENDVEVLYTPQDSQAFKDRAFLRTVFRDPTENHFQLYQLSDFGKYVEIIFMSRNGTKINSRLFFHEMRKIDNFIQESVSVAFNGSWKYFKDLCAIQYEECALFGNIMLTEQFEQDFFSEKVSFPVYNGTLLSPILASVKTENGTLISTNGVKLRYYLRNNTTLSLQWETTFLSKISGLKTNMTEIAYSTSESLGRELGKNTKGDIQYFSLTFTLMLTYACFAASSLKPNNIGNRLMLGHAGVLAPILAIGSSIGFVSAIGVKFTSMVGIMPFLVIGIGIDDMFLLMSGMADAPSLTDASIIQRMKFMFKRSGIAISITSITDLLAFTIGATSLFISIRTFCIYTGVAIFFCYLNQLFFFCPAMCLNERRTQQRRHFLFCFKISENEDNTLKPRLYKHCCSGYIPKNKEDVESFLEKYPKKFITHCILKPILGKIVIFVLFIAYISSSLYGAINLEQGLSLYNLVSSDSYFHKYSIWDEQYFNVEPVITLCINRRYSYASNVTQDYIGSILTKAKHDKDMDQTFELNWLEAYKSSPFLESSSEKKFIGGLKKFLSLFPQFENDVVFNEDFTRILSSKFYLKSRDVKSTKAQGKLMLRLRELSKNSILSCFFYAPAFIFFEQYVQIWPSTWQTVGAALGVMSIISFIFMPHPLMCFIILTLLSILLGIFGFMYYWGLTLSMITVLHLVMSIGFSVDFCVHICHAFLSARSEKQQNAIPKAFDKVGGPVLNAAFSSLLGIAVLGFSKSYIFQSFGKVMFLVMGFGLFHAAFVLPLFLWIFFPLYSSKQPKENVHYDVIQLTN</sequence>
<feature type="transmembrane region" description="Helical" evidence="7">
    <location>
        <begin position="664"/>
        <end position="682"/>
    </location>
</feature>
<feature type="transmembrane region" description="Helical" evidence="7">
    <location>
        <begin position="265"/>
        <end position="283"/>
    </location>
</feature>
<feature type="transmembrane region" description="Helical" evidence="7">
    <location>
        <begin position="402"/>
        <end position="425"/>
    </location>
</feature>
<keyword evidence="5 7" id="KW-0472">Membrane</keyword>
<proteinExistence type="inferred from homology"/>
<dbReference type="InterPro" id="IPR003392">
    <property type="entry name" value="PTHD_SSD"/>
</dbReference>
<dbReference type="KEGG" id="cvn:111129322"/>
<keyword evidence="6" id="KW-0325">Glycoprotein</keyword>
<dbReference type="PANTHER" id="PTHR10796:SF92">
    <property type="entry name" value="PATCHED-RELATED, ISOFORM A"/>
    <property type="match status" value="1"/>
</dbReference>
<evidence type="ECO:0000256" key="1">
    <source>
        <dbReference type="ARBA" id="ARBA00004141"/>
    </source>
</evidence>
<dbReference type="PROSITE" id="PS50156">
    <property type="entry name" value="SSD"/>
    <property type="match status" value="1"/>
</dbReference>
<protein>
    <submittedName>
        <fullName evidence="10">Patched domain-containing protein 3-like</fullName>
    </submittedName>
</protein>
<evidence type="ECO:0000313" key="9">
    <source>
        <dbReference type="Proteomes" id="UP000694844"/>
    </source>
</evidence>
<evidence type="ECO:0000256" key="6">
    <source>
        <dbReference type="ARBA" id="ARBA00023180"/>
    </source>
</evidence>
<dbReference type="SUPFAM" id="SSF82866">
    <property type="entry name" value="Multidrug efflux transporter AcrB transmembrane domain"/>
    <property type="match status" value="2"/>
</dbReference>
<dbReference type="InterPro" id="IPR000731">
    <property type="entry name" value="SSD"/>
</dbReference>
<feature type="transmembrane region" description="Helical" evidence="7">
    <location>
        <begin position="295"/>
        <end position="321"/>
    </location>
</feature>
<keyword evidence="3 7" id="KW-0812">Transmembrane</keyword>